<proteinExistence type="predicted"/>
<dbReference type="EMBL" id="KN602939">
    <property type="protein sequence ID" value="KHJ79850.1"/>
    <property type="molecule type" value="Genomic_DNA"/>
</dbReference>
<keyword evidence="3" id="KW-1185">Reference proteome</keyword>
<feature type="signal peptide" evidence="1">
    <location>
        <begin position="1"/>
        <end position="24"/>
    </location>
</feature>
<gene>
    <name evidence="2" type="ORF">OESDEN_20490</name>
</gene>
<evidence type="ECO:0000313" key="2">
    <source>
        <dbReference type="EMBL" id="KHJ79850.1"/>
    </source>
</evidence>
<evidence type="ECO:0000313" key="3">
    <source>
        <dbReference type="Proteomes" id="UP000053660"/>
    </source>
</evidence>
<accession>A0A0B1S9E4</accession>
<sequence length="68" mass="7642">MLRSLLLVVVVVVAALLAANSVDAVPIKSMVASQRSAKMGLRDKDLLTYVNNVPDNIRNMMLRMRFRR</sequence>
<name>A0A0B1S9E4_OESDE</name>
<reference evidence="2 3" key="1">
    <citation type="submission" date="2014-03" db="EMBL/GenBank/DDBJ databases">
        <title>Draft genome of the hookworm Oesophagostomum dentatum.</title>
        <authorList>
            <person name="Mitreva M."/>
        </authorList>
    </citation>
    <scope>NUCLEOTIDE SEQUENCE [LARGE SCALE GENOMIC DNA]</scope>
    <source>
        <strain evidence="2 3">OD-Hann</strain>
    </source>
</reference>
<organism evidence="2 3">
    <name type="scientific">Oesophagostomum dentatum</name>
    <name type="common">Nodular worm</name>
    <dbReference type="NCBI Taxonomy" id="61180"/>
    <lineage>
        <taxon>Eukaryota</taxon>
        <taxon>Metazoa</taxon>
        <taxon>Ecdysozoa</taxon>
        <taxon>Nematoda</taxon>
        <taxon>Chromadorea</taxon>
        <taxon>Rhabditida</taxon>
        <taxon>Rhabditina</taxon>
        <taxon>Rhabditomorpha</taxon>
        <taxon>Strongyloidea</taxon>
        <taxon>Strongylidae</taxon>
        <taxon>Oesophagostomum</taxon>
    </lineage>
</organism>
<feature type="chain" id="PRO_5002060829" evidence="1">
    <location>
        <begin position="25"/>
        <end position="68"/>
    </location>
</feature>
<evidence type="ECO:0000256" key="1">
    <source>
        <dbReference type="SAM" id="SignalP"/>
    </source>
</evidence>
<dbReference type="Proteomes" id="UP000053660">
    <property type="component" value="Unassembled WGS sequence"/>
</dbReference>
<protein>
    <submittedName>
        <fullName evidence="2">Uncharacterized protein</fullName>
    </submittedName>
</protein>
<dbReference type="AlphaFoldDB" id="A0A0B1S9E4"/>
<keyword evidence="1" id="KW-0732">Signal</keyword>